<organism evidence="7 8">
    <name type="scientific">Monoraphidium neglectum</name>
    <dbReference type="NCBI Taxonomy" id="145388"/>
    <lineage>
        <taxon>Eukaryota</taxon>
        <taxon>Viridiplantae</taxon>
        <taxon>Chlorophyta</taxon>
        <taxon>core chlorophytes</taxon>
        <taxon>Chlorophyceae</taxon>
        <taxon>CS clade</taxon>
        <taxon>Sphaeropleales</taxon>
        <taxon>Selenastraceae</taxon>
        <taxon>Monoraphidium</taxon>
    </lineage>
</organism>
<dbReference type="InterPro" id="IPR055438">
    <property type="entry name" value="AstE_AspA_cat"/>
</dbReference>
<comment type="cofactor">
    <cofactor evidence="1">
        <name>Zn(2+)</name>
        <dbReference type="ChEBI" id="CHEBI:29105"/>
    </cofactor>
</comment>
<dbReference type="InterPro" id="IPR050178">
    <property type="entry name" value="AspA/AstE_fam"/>
</dbReference>
<feature type="domain" description="Succinylglutamate desuccinylase/Aspartoacylase catalytic" evidence="6">
    <location>
        <begin position="55"/>
        <end position="118"/>
    </location>
</feature>
<keyword evidence="4" id="KW-0862">Zinc</keyword>
<dbReference type="Pfam" id="PF24827">
    <property type="entry name" value="AstE_AspA_cat"/>
    <property type="match status" value="1"/>
</dbReference>
<dbReference type="SUPFAM" id="SSF53187">
    <property type="entry name" value="Zn-dependent exopeptidases"/>
    <property type="match status" value="1"/>
</dbReference>
<evidence type="ECO:0000256" key="4">
    <source>
        <dbReference type="ARBA" id="ARBA00022833"/>
    </source>
</evidence>
<evidence type="ECO:0000313" key="7">
    <source>
        <dbReference type="EMBL" id="KIZ04402.1"/>
    </source>
</evidence>
<dbReference type="GO" id="GO:0046872">
    <property type="term" value="F:metal ion binding"/>
    <property type="evidence" value="ECO:0007669"/>
    <property type="project" value="UniProtKB-KW"/>
</dbReference>
<evidence type="ECO:0000256" key="3">
    <source>
        <dbReference type="ARBA" id="ARBA00022801"/>
    </source>
</evidence>
<dbReference type="Proteomes" id="UP000054498">
    <property type="component" value="Unassembled WGS sequence"/>
</dbReference>
<evidence type="ECO:0000256" key="1">
    <source>
        <dbReference type="ARBA" id="ARBA00001947"/>
    </source>
</evidence>
<name>A0A0D2MV58_9CHLO</name>
<dbReference type="AlphaFoldDB" id="A0A0D2MV58"/>
<dbReference type="Gene3D" id="3.40.630.10">
    <property type="entry name" value="Zn peptidases"/>
    <property type="match status" value="1"/>
</dbReference>
<dbReference type="PANTHER" id="PTHR15162">
    <property type="entry name" value="ASPARTOACYLASE"/>
    <property type="match status" value="1"/>
</dbReference>
<dbReference type="EMBL" id="KK100671">
    <property type="protein sequence ID" value="KIZ04402.1"/>
    <property type="molecule type" value="Genomic_DNA"/>
</dbReference>
<dbReference type="GO" id="GO:0005829">
    <property type="term" value="C:cytosol"/>
    <property type="evidence" value="ECO:0007669"/>
    <property type="project" value="TreeGrafter"/>
</dbReference>
<feature type="region of interest" description="Disordered" evidence="5">
    <location>
        <begin position="203"/>
        <end position="255"/>
    </location>
</feature>
<dbReference type="GeneID" id="25736437"/>
<gene>
    <name evidence="7" type="ORF">MNEG_3559</name>
</gene>
<keyword evidence="8" id="KW-1185">Reference proteome</keyword>
<dbReference type="KEGG" id="mng:MNEG_3559"/>
<feature type="compositionally biased region" description="Low complexity" evidence="5">
    <location>
        <begin position="213"/>
        <end position="253"/>
    </location>
</feature>
<dbReference type="PANTHER" id="PTHR15162:SF7">
    <property type="entry name" value="SUCCINYLGLUTAMATE DESUCCINYLASE"/>
    <property type="match status" value="1"/>
</dbReference>
<sequence length="426" mass="41382">MSPAARIEGASDSAAPAPLLLGPDRPGVVIHRPGIGAGAINEPPLRERRFLALLAVHGDEPCGVVAANRLLAAGFFAAAAADPSCPFDELRLVVGNPKALAAGVRFLDLNLNRCFKEDVIANGSSGGSGGTARCGDGVGHAAAGAGGGSNRSDGGPAPYEAARAAQLAPLIEAAGSVLDIHSTSVPTPPFAFYVPGDSGAASAARSSGGGGAASSSAAKAPSLAGAGPAAAEGHGQGQAQQQQQQQQGGAQEGVPPEAELALSLPVAYVVRDYTGAGQGLAIEWAAAAAAAAGAAVRASCVECGSHQDPASVEVAEACLRAFATAGGTRTGEPGSGAAAAPRHVVARSGVIVRAGFRWLWGGSGSGSGGGGAPPPAFAHVAAGQVVAADDEAGDIACPCAGGALVFMPAGAPRVGEDALLWAEDYP</sequence>
<dbReference type="GO" id="GO:0016788">
    <property type="term" value="F:hydrolase activity, acting on ester bonds"/>
    <property type="evidence" value="ECO:0007669"/>
    <property type="project" value="InterPro"/>
</dbReference>
<accession>A0A0D2MV58</accession>
<protein>
    <recommendedName>
        <fullName evidence="6">Succinylglutamate desuccinylase/Aspartoacylase catalytic domain-containing protein</fullName>
    </recommendedName>
</protein>
<evidence type="ECO:0000256" key="2">
    <source>
        <dbReference type="ARBA" id="ARBA00022723"/>
    </source>
</evidence>
<reference evidence="7 8" key="1">
    <citation type="journal article" date="2013" name="BMC Genomics">
        <title>Reconstruction of the lipid metabolism for the microalga Monoraphidium neglectum from its genome sequence reveals characteristics suitable for biofuel production.</title>
        <authorList>
            <person name="Bogen C."/>
            <person name="Al-Dilaimi A."/>
            <person name="Albersmeier A."/>
            <person name="Wichmann J."/>
            <person name="Grundmann M."/>
            <person name="Rupp O."/>
            <person name="Lauersen K.J."/>
            <person name="Blifernez-Klassen O."/>
            <person name="Kalinowski J."/>
            <person name="Goesmann A."/>
            <person name="Mussgnug J.H."/>
            <person name="Kruse O."/>
        </authorList>
    </citation>
    <scope>NUCLEOTIDE SEQUENCE [LARGE SCALE GENOMIC DNA]</scope>
    <source>
        <strain evidence="7 8">SAG 48.87</strain>
    </source>
</reference>
<keyword evidence="3" id="KW-0378">Hydrolase</keyword>
<evidence type="ECO:0000256" key="5">
    <source>
        <dbReference type="SAM" id="MobiDB-lite"/>
    </source>
</evidence>
<dbReference type="OrthoDB" id="8300214at2759"/>
<evidence type="ECO:0000313" key="8">
    <source>
        <dbReference type="Proteomes" id="UP000054498"/>
    </source>
</evidence>
<evidence type="ECO:0000259" key="6">
    <source>
        <dbReference type="Pfam" id="PF24827"/>
    </source>
</evidence>
<proteinExistence type="predicted"/>
<dbReference type="RefSeq" id="XP_013903421.1">
    <property type="nucleotide sequence ID" value="XM_014047967.1"/>
</dbReference>
<keyword evidence="2" id="KW-0479">Metal-binding</keyword>